<name>A0ACC6NZ11_9BURK</name>
<evidence type="ECO:0000313" key="2">
    <source>
        <dbReference type="Proteomes" id="UP001364695"/>
    </source>
</evidence>
<proteinExistence type="predicted"/>
<comment type="caution">
    <text evidence="1">The sequence shown here is derived from an EMBL/GenBank/DDBJ whole genome shotgun (WGS) entry which is preliminary data.</text>
</comment>
<organism evidence="1 2">
    <name type="scientific">Amphibiibacter pelophylacis</name>
    <dbReference type="NCBI Taxonomy" id="1799477"/>
    <lineage>
        <taxon>Bacteria</taxon>
        <taxon>Pseudomonadati</taxon>
        <taxon>Pseudomonadota</taxon>
        <taxon>Betaproteobacteria</taxon>
        <taxon>Burkholderiales</taxon>
        <taxon>Sphaerotilaceae</taxon>
        <taxon>Amphibiibacter</taxon>
    </lineage>
</organism>
<sequence>MSDSDPKDNAFSRTDVMPADVTPAVASGPQLALQMGGSAGTMLRRAREAAGIAPTEMATVLKVDVKKLNALEEDRYTDLPDLAFARALAKSICKQLKVGFEPVLDALPRLNVFQGVEHSEVALNMPYRDRSLSAGYSSGRDLSWMRRKSVWGTLAVLLLIAGMFAVSPDVLKRFAAKPAPVVEALSDGTTVEGVPVAVTPSLDAAKPAAAAAPVAASGGPATVADQVLAGQAPAAAASEPAAAPPADPAAAAAPAASAGQGVRLAASQEVWVQVMSGKKRLFERTLQPGESVDVPGEAPLRIVAGRAAAVTVSYNGQPLTSTAKGTVGRYRVEP</sequence>
<accession>A0ACC6NZ11</accession>
<gene>
    <name evidence="1" type="ORF">RV045_02065</name>
</gene>
<dbReference type="Proteomes" id="UP001364695">
    <property type="component" value="Unassembled WGS sequence"/>
</dbReference>
<reference evidence="1" key="1">
    <citation type="submission" date="2023-10" db="EMBL/GenBank/DDBJ databases">
        <title>Amphibacter perezi, gen. nov., sp. nov. a novel taxa of the family Comamonadaceae, class Betaproteobacteria isolated from the skin microbiota of Pelophylax perezi from different populations.</title>
        <authorList>
            <person name="Costa S."/>
            <person name="Proenca D.N."/>
            <person name="Lopes I."/>
            <person name="Morais P.V."/>
        </authorList>
    </citation>
    <scope>NUCLEOTIDE SEQUENCE</scope>
    <source>
        <strain evidence="1">SL12-8</strain>
    </source>
</reference>
<keyword evidence="2" id="KW-1185">Reference proteome</keyword>
<evidence type="ECO:0000313" key="1">
    <source>
        <dbReference type="EMBL" id="MEJ7137215.1"/>
    </source>
</evidence>
<dbReference type="EMBL" id="JAWDIE010000002">
    <property type="protein sequence ID" value="MEJ7137215.1"/>
    <property type="molecule type" value="Genomic_DNA"/>
</dbReference>
<protein>
    <submittedName>
        <fullName evidence="1">DUF4115 domain-containing protein</fullName>
    </submittedName>
</protein>